<evidence type="ECO:0000313" key="2">
    <source>
        <dbReference type="EMBL" id="UUX51507.1"/>
    </source>
</evidence>
<keyword evidence="1" id="KW-0472">Membrane</keyword>
<evidence type="ECO:0000313" key="3">
    <source>
        <dbReference type="Proteomes" id="UP001060336"/>
    </source>
</evidence>
<evidence type="ECO:0000256" key="1">
    <source>
        <dbReference type="SAM" id="Phobius"/>
    </source>
</evidence>
<name>A0A9J7AUT4_9PROT</name>
<keyword evidence="1" id="KW-1133">Transmembrane helix</keyword>
<gene>
    <name evidence="2" type="ORF">NUH88_07370</name>
</gene>
<dbReference type="EMBL" id="CP102480">
    <property type="protein sequence ID" value="UUX51507.1"/>
    <property type="molecule type" value="Genomic_DNA"/>
</dbReference>
<dbReference type="RefSeq" id="WP_257771043.1">
    <property type="nucleotide sequence ID" value="NZ_CP102480.1"/>
</dbReference>
<organism evidence="2 3">
    <name type="scientific">Nisaea acidiphila</name>
    <dbReference type="NCBI Taxonomy" id="1862145"/>
    <lineage>
        <taxon>Bacteria</taxon>
        <taxon>Pseudomonadati</taxon>
        <taxon>Pseudomonadota</taxon>
        <taxon>Alphaproteobacteria</taxon>
        <taxon>Rhodospirillales</taxon>
        <taxon>Thalassobaculaceae</taxon>
        <taxon>Nisaea</taxon>
    </lineage>
</organism>
<feature type="transmembrane region" description="Helical" evidence="1">
    <location>
        <begin position="36"/>
        <end position="54"/>
    </location>
</feature>
<keyword evidence="3" id="KW-1185">Reference proteome</keyword>
<dbReference type="Proteomes" id="UP001060336">
    <property type="component" value="Chromosome"/>
</dbReference>
<reference evidence="2" key="1">
    <citation type="submission" date="2022-08" db="EMBL/GenBank/DDBJ databases">
        <title>Nisaea acidiphila sp. nov., isolated from a marine algal debris and emended description of the genus Nisaea Urios et al. 2008.</title>
        <authorList>
            <person name="Kwon K."/>
        </authorList>
    </citation>
    <scope>NUCLEOTIDE SEQUENCE</scope>
    <source>
        <strain evidence="2">MEBiC11861</strain>
    </source>
</reference>
<feature type="transmembrane region" description="Helical" evidence="1">
    <location>
        <begin position="66"/>
        <end position="83"/>
    </location>
</feature>
<protein>
    <submittedName>
        <fullName evidence="2">Uncharacterized protein</fullName>
    </submittedName>
</protein>
<dbReference type="KEGG" id="naci:NUH88_07370"/>
<feature type="transmembrane region" description="Helical" evidence="1">
    <location>
        <begin position="6"/>
        <end position="24"/>
    </location>
</feature>
<proteinExistence type="predicted"/>
<sequence length="89" mass="9762">MEIETGAIGGLIALGGLIVLKVVLPHYVAWRRNKPRFLLIEAVLIGIAFQWLPIGCLIYENQVGSWVLEAIIAVHVGLAILRYRNAGEA</sequence>
<keyword evidence="1" id="KW-0812">Transmembrane</keyword>
<dbReference type="AlphaFoldDB" id="A0A9J7AUT4"/>
<accession>A0A9J7AUT4</accession>